<keyword evidence="2" id="KW-0732">Signal</keyword>
<dbReference type="OrthoDB" id="8557871at2"/>
<feature type="region of interest" description="Disordered" evidence="1">
    <location>
        <begin position="54"/>
        <end position="103"/>
    </location>
</feature>
<proteinExistence type="predicted"/>
<protein>
    <submittedName>
        <fullName evidence="3">Type-F conjugative transfer system pilin assembly protein TrbC</fullName>
    </submittedName>
</protein>
<dbReference type="EMBL" id="SMLK01000004">
    <property type="protein sequence ID" value="TFZ00079.1"/>
    <property type="molecule type" value="Genomic_DNA"/>
</dbReference>
<feature type="signal peptide" evidence="2">
    <location>
        <begin position="1"/>
        <end position="34"/>
    </location>
</feature>
<reference evidence="3 4" key="1">
    <citation type="submission" date="2019-03" db="EMBL/GenBank/DDBJ databases">
        <title>Ramlibacter sp. 18x22-1, whole genome shotgun sequence.</title>
        <authorList>
            <person name="Zhang X."/>
            <person name="Feng G."/>
            <person name="Zhu H."/>
        </authorList>
    </citation>
    <scope>NUCLEOTIDE SEQUENCE [LARGE SCALE GENOMIC DNA]</scope>
    <source>
        <strain evidence="3 4">18x22-1</strain>
    </source>
</reference>
<organism evidence="3 4">
    <name type="scientific">Ramlibacter humi</name>
    <dbReference type="NCBI Taxonomy" id="2530451"/>
    <lineage>
        <taxon>Bacteria</taxon>
        <taxon>Pseudomonadati</taxon>
        <taxon>Pseudomonadota</taxon>
        <taxon>Betaproteobacteria</taxon>
        <taxon>Burkholderiales</taxon>
        <taxon>Comamonadaceae</taxon>
        <taxon>Ramlibacter</taxon>
    </lineage>
</organism>
<dbReference type="InterPro" id="IPR014113">
    <property type="entry name" value="T4SS_TrbC_subgr"/>
</dbReference>
<dbReference type="InterPro" id="IPR019106">
    <property type="entry name" value="T4SS_TrbC"/>
</dbReference>
<dbReference type="Pfam" id="PF09673">
    <property type="entry name" value="TrbC_Ftype"/>
    <property type="match status" value="1"/>
</dbReference>
<evidence type="ECO:0000256" key="2">
    <source>
        <dbReference type="SAM" id="SignalP"/>
    </source>
</evidence>
<evidence type="ECO:0000313" key="3">
    <source>
        <dbReference type="EMBL" id="TFZ00079.1"/>
    </source>
</evidence>
<gene>
    <name evidence="3" type="primary">trbC</name>
    <name evidence="3" type="ORF">EZ216_13290</name>
</gene>
<accession>A0A4Z0BQ14</accession>
<comment type="caution">
    <text evidence="3">The sequence shown here is derived from an EMBL/GenBank/DDBJ whole genome shotgun (WGS) entry which is preliminary data.</text>
</comment>
<feature type="chain" id="PRO_5021428171" evidence="2">
    <location>
        <begin position="35"/>
        <end position="283"/>
    </location>
</feature>
<sequence length="283" mass="29687">MPMPAVIDRMRLCRRTKMATCAAMLGLLAASAQADGAGQFPAIEEVLRAAERKLGRPVDPANPASKPVPNPASRTAATAPAPSAGTLPGVPPRAAPQGAPDPAAQGAKLAAMLKQYGVKQELPTPVLHGKLYVAISFSMPEESLRRLFAQARAAGATVILRGLHRNSGKATQERFAQLLAPPQGVKAGGRPQPGGGMSLRASPKSFERFGIREVPAFVLVPPRGAQDDCRTPACPGYGDFAVATGDVSVSYAMEAIGRARPDLRPAAEFFARRAAWPTGETRR</sequence>
<dbReference type="NCBIfam" id="TIGR02742">
    <property type="entry name" value="TrbC_Ftype"/>
    <property type="match status" value="1"/>
</dbReference>
<dbReference type="AlphaFoldDB" id="A0A4Z0BQ14"/>
<name>A0A4Z0BQ14_9BURK</name>
<feature type="compositionally biased region" description="Low complexity" evidence="1">
    <location>
        <begin position="71"/>
        <end position="84"/>
    </location>
</feature>
<evidence type="ECO:0000256" key="1">
    <source>
        <dbReference type="SAM" id="MobiDB-lite"/>
    </source>
</evidence>
<dbReference type="Proteomes" id="UP000297839">
    <property type="component" value="Unassembled WGS sequence"/>
</dbReference>
<evidence type="ECO:0000313" key="4">
    <source>
        <dbReference type="Proteomes" id="UP000297839"/>
    </source>
</evidence>
<keyword evidence="4" id="KW-1185">Reference proteome</keyword>